<dbReference type="NCBIfam" id="NF005559">
    <property type="entry name" value="PRK07231.1"/>
    <property type="match status" value="1"/>
</dbReference>
<dbReference type="PANTHER" id="PTHR42760">
    <property type="entry name" value="SHORT-CHAIN DEHYDROGENASES/REDUCTASES FAMILY MEMBER"/>
    <property type="match status" value="1"/>
</dbReference>
<name>A0A7D3XSK5_9BACL</name>
<feature type="binding site" evidence="8">
    <location>
        <begin position="183"/>
        <end position="188"/>
    </location>
    <ligand>
        <name>NAD(+)</name>
        <dbReference type="ChEBI" id="CHEBI:57540"/>
    </ligand>
</feature>
<dbReference type="KEGG" id="kpul:GXN76_12160"/>
<dbReference type="InterPro" id="IPR002347">
    <property type="entry name" value="SDR_fam"/>
</dbReference>
<dbReference type="PRINTS" id="PR00080">
    <property type="entry name" value="SDRFAMILY"/>
</dbReference>
<evidence type="ECO:0000313" key="10">
    <source>
        <dbReference type="EMBL" id="QKG85148.1"/>
    </source>
</evidence>
<reference evidence="10 11" key="1">
    <citation type="submission" date="2020-01" db="EMBL/GenBank/DDBJ databases">
        <authorList>
            <person name="Gulvik C.A."/>
            <person name="Batra D.G."/>
        </authorList>
    </citation>
    <scope>NUCLEOTIDE SEQUENCE [LARGE SCALE GENOMIC DNA]</scope>
    <source>
        <strain evidence="10 11">W9323</strain>
    </source>
</reference>
<dbReference type="Proteomes" id="UP000503088">
    <property type="component" value="Chromosome"/>
</dbReference>
<dbReference type="Pfam" id="PF00106">
    <property type="entry name" value="adh_short"/>
    <property type="match status" value="1"/>
</dbReference>
<dbReference type="FunFam" id="3.40.50.720:FF:000084">
    <property type="entry name" value="Short-chain dehydrogenase reductase"/>
    <property type="match status" value="1"/>
</dbReference>
<dbReference type="AlphaFoldDB" id="A0A7D3XSK5"/>
<feature type="binding site" evidence="8">
    <location>
        <position position="88"/>
    </location>
    <ligand>
        <name>NAD(+)</name>
        <dbReference type="ChEBI" id="CHEBI:57540"/>
    </ligand>
</feature>
<sequence>MALNKVALVTGAGQGIGRAIALRLAKDGFDVAINDLNAESATKVSKEIVETGRKSLVVPADVSDREQVGDMAKQVEHDLGGLDVWVSNAGIAQVKLLAEVTSDDFDKLMAVNVKGVLNGIQAASEIMKKRQKGKIINAASIAGHKGMGFLGLYSATKFAVVGLTHAAADELSKFGITVNAYCPGIVGTDMWELIDERLGEYLDLPQGESLKKYSELITLGRVQTPEDVANFVSYLASDDSDYMTGQSINIDGGILFS</sequence>
<comment type="function">
    <text evidence="1">Catalyzes the irreversible reduction of 2,3-butanediol to (S)-acetoin in the presence of NADH.</text>
</comment>
<dbReference type="PROSITE" id="PS00061">
    <property type="entry name" value="ADH_SHORT"/>
    <property type="match status" value="1"/>
</dbReference>
<proteinExistence type="inferred from homology"/>
<evidence type="ECO:0000256" key="1">
    <source>
        <dbReference type="ARBA" id="ARBA00003200"/>
    </source>
</evidence>
<comment type="catalytic activity">
    <reaction evidence="6">
        <text>(S)-acetoin + NAD(+) = diacetyl + NADH + H(+)</text>
        <dbReference type="Rhea" id="RHEA:27286"/>
        <dbReference type="ChEBI" id="CHEBI:15378"/>
        <dbReference type="ChEBI" id="CHEBI:15687"/>
        <dbReference type="ChEBI" id="CHEBI:16583"/>
        <dbReference type="ChEBI" id="CHEBI:57540"/>
        <dbReference type="ChEBI" id="CHEBI:57945"/>
        <dbReference type="EC" id="1.1.1.304"/>
    </reaction>
</comment>
<dbReference type="EMBL" id="CP048104">
    <property type="protein sequence ID" value="QKG85148.1"/>
    <property type="molecule type" value="Genomic_DNA"/>
</dbReference>
<comment type="similarity">
    <text evidence="2 9">Belongs to the short-chain dehydrogenases/reductases (SDR) family.</text>
</comment>
<feature type="binding site" evidence="8">
    <location>
        <begin position="14"/>
        <end position="16"/>
    </location>
    <ligand>
        <name>NAD(+)</name>
        <dbReference type="ChEBI" id="CHEBI:57540"/>
    </ligand>
</feature>
<dbReference type="GO" id="GO:0006633">
    <property type="term" value="P:fatty acid biosynthetic process"/>
    <property type="evidence" value="ECO:0007669"/>
    <property type="project" value="TreeGrafter"/>
</dbReference>
<evidence type="ECO:0000256" key="5">
    <source>
        <dbReference type="ARBA" id="ARBA00023027"/>
    </source>
</evidence>
<feature type="binding site" evidence="8">
    <location>
        <position position="153"/>
    </location>
    <ligand>
        <name>NAD(+)</name>
        <dbReference type="ChEBI" id="CHEBI:57540"/>
    </ligand>
</feature>
<dbReference type="NCBIfam" id="TIGR02415">
    <property type="entry name" value="23BDH"/>
    <property type="match status" value="1"/>
</dbReference>
<evidence type="ECO:0000256" key="9">
    <source>
        <dbReference type="RuleBase" id="RU000363"/>
    </source>
</evidence>
<dbReference type="InterPro" id="IPR014007">
    <property type="entry name" value="23BDH"/>
</dbReference>
<dbReference type="SUPFAM" id="SSF51735">
    <property type="entry name" value="NAD(P)-binding Rossmann-fold domains"/>
    <property type="match status" value="1"/>
</dbReference>
<keyword evidence="4" id="KW-0560">Oxidoreductase</keyword>
<dbReference type="InterPro" id="IPR020904">
    <property type="entry name" value="Sc_DH/Rdtase_CS"/>
</dbReference>
<dbReference type="InterPro" id="IPR036291">
    <property type="entry name" value="NAD(P)-bd_dom_sf"/>
</dbReference>
<feature type="binding site" evidence="8">
    <location>
        <begin position="61"/>
        <end position="62"/>
    </location>
    <ligand>
        <name>NAD(+)</name>
        <dbReference type="ChEBI" id="CHEBI:57540"/>
    </ligand>
</feature>
<evidence type="ECO:0000256" key="8">
    <source>
        <dbReference type="PIRSR" id="PIRSR614007-2"/>
    </source>
</evidence>
<dbReference type="GO" id="GO:0052588">
    <property type="term" value="F:diacetyl reductase ((S)-acetoin forming) (NAD+) activity"/>
    <property type="evidence" value="ECO:0007669"/>
    <property type="project" value="UniProtKB-EC"/>
</dbReference>
<dbReference type="GO" id="GO:0045150">
    <property type="term" value="P:acetoin catabolic process"/>
    <property type="evidence" value="ECO:0007669"/>
    <property type="project" value="InterPro"/>
</dbReference>
<gene>
    <name evidence="10" type="ORF">GXN76_12160</name>
</gene>
<keyword evidence="5 8" id="KW-0520">NAD</keyword>
<dbReference type="GO" id="GO:0008206">
    <property type="term" value="P:bile acid metabolic process"/>
    <property type="evidence" value="ECO:0007669"/>
    <property type="project" value="UniProtKB-ARBA"/>
</dbReference>
<organism evidence="10 11">
    <name type="scientific">Kroppenstedtia pulmonis</name>
    <dbReference type="NCBI Taxonomy" id="1380685"/>
    <lineage>
        <taxon>Bacteria</taxon>
        <taxon>Bacillati</taxon>
        <taxon>Bacillota</taxon>
        <taxon>Bacilli</taxon>
        <taxon>Bacillales</taxon>
        <taxon>Thermoactinomycetaceae</taxon>
        <taxon>Kroppenstedtia</taxon>
    </lineage>
</organism>
<keyword evidence="11" id="KW-1185">Reference proteome</keyword>
<feature type="active site" description="Proton acceptor" evidence="7">
    <location>
        <position position="153"/>
    </location>
</feature>
<dbReference type="GO" id="GO:0048038">
    <property type="term" value="F:quinone binding"/>
    <property type="evidence" value="ECO:0007669"/>
    <property type="project" value="TreeGrafter"/>
</dbReference>
<dbReference type="EC" id="1.1.1.304" evidence="3"/>
<feature type="binding site" evidence="8">
    <location>
        <position position="35"/>
    </location>
    <ligand>
        <name>NAD(+)</name>
        <dbReference type="ChEBI" id="CHEBI:57540"/>
    </ligand>
</feature>
<protein>
    <recommendedName>
        <fullName evidence="3">diacetyl reductase [(S)-acetoin forming]</fullName>
        <ecNumber evidence="3">1.1.1.304</ecNumber>
    </recommendedName>
</protein>
<dbReference type="PRINTS" id="PR00081">
    <property type="entry name" value="GDHRDH"/>
</dbReference>
<evidence type="ECO:0000256" key="2">
    <source>
        <dbReference type="ARBA" id="ARBA00006484"/>
    </source>
</evidence>
<evidence type="ECO:0000313" key="11">
    <source>
        <dbReference type="Proteomes" id="UP000503088"/>
    </source>
</evidence>
<dbReference type="PANTHER" id="PTHR42760:SF121">
    <property type="entry name" value="3-OXOACYL-(ACYL-CARRIER-PROTEIN) REDUCTASE"/>
    <property type="match status" value="1"/>
</dbReference>
<evidence type="ECO:0000256" key="7">
    <source>
        <dbReference type="PIRSR" id="PIRSR614007-1"/>
    </source>
</evidence>
<feature type="binding site" evidence="8">
    <location>
        <position position="157"/>
    </location>
    <ligand>
        <name>NAD(+)</name>
        <dbReference type="ChEBI" id="CHEBI:57540"/>
    </ligand>
</feature>
<evidence type="ECO:0000256" key="3">
    <source>
        <dbReference type="ARBA" id="ARBA00012848"/>
    </source>
</evidence>
<dbReference type="Gene3D" id="3.40.50.720">
    <property type="entry name" value="NAD(P)-binding Rossmann-like Domain"/>
    <property type="match status" value="1"/>
</dbReference>
<evidence type="ECO:0000256" key="6">
    <source>
        <dbReference type="ARBA" id="ARBA00047315"/>
    </source>
</evidence>
<accession>A0A7D3XSK5</accession>
<evidence type="ECO:0000256" key="4">
    <source>
        <dbReference type="ARBA" id="ARBA00023002"/>
    </source>
</evidence>
<dbReference type="RefSeq" id="WP_173223528.1">
    <property type="nucleotide sequence ID" value="NZ_CP048104.1"/>
</dbReference>